<sequence length="157" mass="16596">MSINTGAGTRFAIGPILTADLPKDSTAALTQLKGLTYVQVGEAETIGDYGDEAADVNFTGLADGRVRHLKGAFDAGNTDITVGLDAGDAGQVAMVTAQKNRSRYDYPIQITYVDGYVDYFVGKVMSSRKTNIGNGDVLRRTFTIGINSEILTVAPAP</sequence>
<evidence type="ECO:0000259" key="1">
    <source>
        <dbReference type="Pfam" id="PF16461"/>
    </source>
</evidence>
<reference evidence="2" key="1">
    <citation type="submission" date="2017-06" db="EMBL/GenBank/DDBJ databases">
        <title>Novel phages from South African skin metaviromes.</title>
        <authorList>
            <person name="van Zyl L.J."/>
            <person name="Abrahams Y."/>
            <person name="Stander E.A."/>
            <person name="Kirby B.M."/>
            <person name="Clavaud C."/>
            <person name="Farcet C."/>
            <person name="Breton L."/>
            <person name="Trindade M.I."/>
        </authorList>
    </citation>
    <scope>NUCLEOTIDE SEQUENCE</scope>
</reference>
<organism evidence="2">
    <name type="scientific">uncultured Caudovirales phage</name>
    <dbReference type="NCBI Taxonomy" id="2100421"/>
    <lineage>
        <taxon>Viruses</taxon>
        <taxon>Duplodnaviria</taxon>
        <taxon>Heunggongvirae</taxon>
        <taxon>Uroviricota</taxon>
        <taxon>Caudoviricetes</taxon>
        <taxon>Peduoviridae</taxon>
        <taxon>Maltschvirus</taxon>
        <taxon>Maltschvirus maltsch</taxon>
    </lineage>
</organism>
<dbReference type="Pfam" id="PF16461">
    <property type="entry name" value="Phage_TTP_12"/>
    <property type="match status" value="1"/>
</dbReference>
<dbReference type="Gene3D" id="4.10.410.40">
    <property type="match status" value="1"/>
</dbReference>
<dbReference type="InterPro" id="IPR032494">
    <property type="entry name" value="Phage_TTP_N"/>
</dbReference>
<name>A0A2H4JDL7_9CAUD</name>
<gene>
    <name evidence="2" type="ORF">9F2_11</name>
</gene>
<accession>A0A2H4JDL7</accession>
<proteinExistence type="predicted"/>
<protein>
    <recommendedName>
        <fullName evidence="1">Lambda phage tail tube protein N-terminal domain-containing protein</fullName>
    </recommendedName>
</protein>
<dbReference type="EMBL" id="MF417927">
    <property type="protein sequence ID" value="ASN71517.1"/>
    <property type="molecule type" value="Genomic_DNA"/>
</dbReference>
<evidence type="ECO:0000313" key="2">
    <source>
        <dbReference type="EMBL" id="ASN71517.1"/>
    </source>
</evidence>
<feature type="domain" description="Lambda phage tail tube protein N-terminal" evidence="1">
    <location>
        <begin position="47"/>
        <end position="146"/>
    </location>
</feature>